<keyword evidence="1" id="KW-0812">Transmembrane</keyword>
<protein>
    <submittedName>
        <fullName evidence="2">Uncharacterized protein</fullName>
    </submittedName>
</protein>
<feature type="transmembrane region" description="Helical" evidence="1">
    <location>
        <begin position="6"/>
        <end position="30"/>
    </location>
</feature>
<keyword evidence="1" id="KW-1133">Transmembrane helix</keyword>
<comment type="caution">
    <text evidence="2">The sequence shown here is derived from an EMBL/GenBank/DDBJ whole genome shotgun (WGS) entry which is preliminary data.</text>
</comment>
<keyword evidence="1" id="KW-0472">Membrane</keyword>
<gene>
    <name evidence="2" type="ORF">A3B81_07660</name>
</gene>
<accession>A0A1F6TVB0</accession>
<evidence type="ECO:0000313" key="3">
    <source>
        <dbReference type="Proteomes" id="UP000179362"/>
    </source>
</evidence>
<reference evidence="2 3" key="1">
    <citation type="journal article" date="2016" name="Nat. Commun.">
        <title>Thousands of microbial genomes shed light on interconnected biogeochemical processes in an aquifer system.</title>
        <authorList>
            <person name="Anantharaman K."/>
            <person name="Brown C.T."/>
            <person name="Hug L.A."/>
            <person name="Sharon I."/>
            <person name="Castelle C.J."/>
            <person name="Probst A.J."/>
            <person name="Thomas B.C."/>
            <person name="Singh A."/>
            <person name="Wilkins M.J."/>
            <person name="Karaoz U."/>
            <person name="Brodie E.L."/>
            <person name="Williams K.H."/>
            <person name="Hubbard S.S."/>
            <person name="Banfield J.F."/>
        </authorList>
    </citation>
    <scope>NUCLEOTIDE SEQUENCE [LARGE SCALE GENOMIC DNA]</scope>
</reference>
<sequence>MQLGRVLPAHSCAAGFIRCAYCSVGFILLCGGFPRSVNRVRGTESPRRSRYFFFLAAFFLAFFFAMMCSF</sequence>
<evidence type="ECO:0000256" key="1">
    <source>
        <dbReference type="SAM" id="Phobius"/>
    </source>
</evidence>
<name>A0A1F6TVB0_9PROT</name>
<evidence type="ECO:0000313" key="2">
    <source>
        <dbReference type="EMBL" id="OGI49057.1"/>
    </source>
</evidence>
<feature type="transmembrane region" description="Helical" evidence="1">
    <location>
        <begin position="51"/>
        <end position="67"/>
    </location>
</feature>
<dbReference type="Proteomes" id="UP000179362">
    <property type="component" value="Unassembled WGS sequence"/>
</dbReference>
<dbReference type="EMBL" id="MFTA01000130">
    <property type="protein sequence ID" value="OGI49057.1"/>
    <property type="molecule type" value="Genomic_DNA"/>
</dbReference>
<proteinExistence type="predicted"/>
<organism evidence="2 3">
    <name type="scientific">Candidatus Muproteobacteria bacterium RIFCSPHIGHO2_02_FULL_65_16</name>
    <dbReference type="NCBI Taxonomy" id="1817766"/>
    <lineage>
        <taxon>Bacteria</taxon>
        <taxon>Pseudomonadati</taxon>
        <taxon>Pseudomonadota</taxon>
        <taxon>Candidatus Muproteobacteria</taxon>
    </lineage>
</organism>
<dbReference type="AlphaFoldDB" id="A0A1F6TVB0"/>